<dbReference type="Proteomes" id="UP000317169">
    <property type="component" value="Unassembled WGS sequence"/>
</dbReference>
<dbReference type="EMBL" id="VIAR01000010">
    <property type="protein sequence ID" value="TQD37005.1"/>
    <property type="molecule type" value="Genomic_DNA"/>
</dbReference>
<dbReference type="AlphaFoldDB" id="A0A507ZQ46"/>
<dbReference type="OrthoDB" id="5422541at2"/>
<evidence type="ECO:0000313" key="2">
    <source>
        <dbReference type="Proteomes" id="UP000317169"/>
    </source>
</evidence>
<organism evidence="1 2">
    <name type="scientific">Haloflavibacter putidus</name>
    <dbReference type="NCBI Taxonomy" id="2576776"/>
    <lineage>
        <taxon>Bacteria</taxon>
        <taxon>Pseudomonadati</taxon>
        <taxon>Bacteroidota</taxon>
        <taxon>Flavobacteriia</taxon>
        <taxon>Flavobacteriales</taxon>
        <taxon>Flavobacteriaceae</taxon>
        <taxon>Haloflavibacter</taxon>
    </lineage>
</organism>
<comment type="caution">
    <text evidence="1">The sequence shown here is derived from an EMBL/GenBank/DDBJ whole genome shotgun (WGS) entry which is preliminary data.</text>
</comment>
<protein>
    <submittedName>
        <fullName evidence="1">Uncharacterized protein</fullName>
    </submittedName>
</protein>
<sequence>MYTSFIGKQFLKLYNTKTDSDYTAERFFEEKFFPIFFKYERHLMHVGNSPFFQKPKKEDVTKHGNKSLAQFENLKTKVAEDEPNMSFFVGYAASGTQETTSGQVSSLKNLEIEPEEIYASWIGQALAVGVSGGNVFLLNQDEVLWQLYLGWPRYRKYINQTDNIKDKQIETWNGQWLNFILSEDKNNKEFPDLPTSKVLGKLAIATISWSKILFSLSHLLPQKEIIIYAYGLSQMNTTLGFIQVFLPQFNKLIEYRHSLIDFKEFKELDNKDIEHFETFYNFRVACQRGNIGLSALEPKGLRQYMPKGSILYAQGKELNFKNENDYFLYELYQNWIMATLSKTRLLDLASNLAGYLKDMEEEKTSRGKGTISRVSQEIRESKTVKVFIEKLTEALPLMENDIKATREIVKEVLEMPSDNFPLFITLVRFEYNYLKNLK</sequence>
<proteinExistence type="predicted"/>
<accession>A0A507ZQ46</accession>
<dbReference type="RefSeq" id="WP_141422243.1">
    <property type="nucleotide sequence ID" value="NZ_VIAR01000010.1"/>
</dbReference>
<evidence type="ECO:0000313" key="1">
    <source>
        <dbReference type="EMBL" id="TQD37005.1"/>
    </source>
</evidence>
<keyword evidence="2" id="KW-1185">Reference proteome</keyword>
<gene>
    <name evidence="1" type="ORF">FKR84_10385</name>
</gene>
<name>A0A507ZQ46_9FLAO</name>
<reference evidence="1 2" key="1">
    <citation type="submission" date="2019-06" db="EMBL/GenBank/DDBJ databases">
        <title>Flavibacter putida gen. nov., sp. nov., a novel marine bacterium of the family Flavobacteriaceae isolated from coastal seawater.</title>
        <authorList>
            <person name="Feng X."/>
        </authorList>
    </citation>
    <scope>NUCLEOTIDE SEQUENCE [LARGE SCALE GENOMIC DNA]</scope>
    <source>
        <strain evidence="1 2">PLHSN227</strain>
    </source>
</reference>